<keyword evidence="3" id="KW-0804">Transcription</keyword>
<evidence type="ECO:0000256" key="3">
    <source>
        <dbReference type="ARBA" id="ARBA00023163"/>
    </source>
</evidence>
<evidence type="ECO:0000259" key="6">
    <source>
        <dbReference type="PROSITE" id="PS51184"/>
    </source>
</evidence>
<dbReference type="Gene3D" id="2.60.120.650">
    <property type="entry name" value="Cupin"/>
    <property type="match status" value="1"/>
</dbReference>
<organism evidence="7 8">
    <name type="scientific">Penicillium cataractarum</name>
    <dbReference type="NCBI Taxonomy" id="2100454"/>
    <lineage>
        <taxon>Eukaryota</taxon>
        <taxon>Fungi</taxon>
        <taxon>Dikarya</taxon>
        <taxon>Ascomycota</taxon>
        <taxon>Pezizomycotina</taxon>
        <taxon>Eurotiomycetes</taxon>
        <taxon>Eurotiomycetidae</taxon>
        <taxon>Eurotiales</taxon>
        <taxon>Aspergillaceae</taxon>
        <taxon>Penicillium</taxon>
    </lineage>
</organism>
<dbReference type="SMART" id="SM00558">
    <property type="entry name" value="JmjC"/>
    <property type="match status" value="1"/>
</dbReference>
<evidence type="ECO:0000256" key="1">
    <source>
        <dbReference type="ARBA" id="ARBA00004123"/>
    </source>
</evidence>
<dbReference type="RefSeq" id="XP_056558576.1">
    <property type="nucleotide sequence ID" value="XM_056696364.1"/>
</dbReference>
<dbReference type="OrthoDB" id="298344at2759"/>
<evidence type="ECO:0000313" key="7">
    <source>
        <dbReference type="EMBL" id="KAJ5381005.1"/>
    </source>
</evidence>
<dbReference type="PROSITE" id="PS51184">
    <property type="entry name" value="JMJC"/>
    <property type="match status" value="1"/>
</dbReference>
<comment type="caution">
    <text evidence="7">The sequence shown here is derived from an EMBL/GenBank/DDBJ whole genome shotgun (WGS) entry which is preliminary data.</text>
</comment>
<name>A0A9W9SMA5_9EURO</name>
<proteinExistence type="predicted"/>
<evidence type="ECO:0000256" key="4">
    <source>
        <dbReference type="ARBA" id="ARBA00023242"/>
    </source>
</evidence>
<comment type="subcellular location">
    <subcellularLocation>
        <location evidence="1">Nucleus</location>
    </subcellularLocation>
</comment>
<dbReference type="GeneID" id="81435541"/>
<evidence type="ECO:0000256" key="2">
    <source>
        <dbReference type="ARBA" id="ARBA00023015"/>
    </source>
</evidence>
<dbReference type="Pfam" id="PF10497">
    <property type="entry name" value="zf-4CXXC_R1"/>
    <property type="match status" value="1"/>
</dbReference>
<feature type="region of interest" description="Disordered" evidence="5">
    <location>
        <begin position="691"/>
        <end position="731"/>
    </location>
</feature>
<keyword evidence="2" id="KW-0805">Transcription regulation</keyword>
<gene>
    <name evidence="7" type="ORF">N7496_003433</name>
</gene>
<dbReference type="InterPro" id="IPR018866">
    <property type="entry name" value="Znf-4CXXC_R1"/>
</dbReference>
<feature type="region of interest" description="Disordered" evidence="5">
    <location>
        <begin position="849"/>
        <end position="884"/>
    </location>
</feature>
<protein>
    <recommendedName>
        <fullName evidence="6">JmjC domain-containing protein</fullName>
    </recommendedName>
</protein>
<dbReference type="AlphaFoldDB" id="A0A9W9SMA5"/>
<dbReference type="InterPro" id="IPR003347">
    <property type="entry name" value="JmjC_dom"/>
</dbReference>
<dbReference type="SUPFAM" id="SSF51197">
    <property type="entry name" value="Clavaminate synthase-like"/>
    <property type="match status" value="1"/>
</dbReference>
<dbReference type="EMBL" id="JAPZBS010000002">
    <property type="protein sequence ID" value="KAJ5381005.1"/>
    <property type="molecule type" value="Genomic_DNA"/>
</dbReference>
<sequence>MWTEMRVQKIGRDGSKPFWGDPLIAFEKLEFGTFGGETSKRTLFLDLFLLPLLDILLSSSLPLFLSVNFFGTSNCFSPPRSTTPVPLCLKRRDAPAPLEIRAGRSGFANLQTVNFPDLQTPRPLAIRSSSRTRDSYLWDIPFFGALSRRSASVAMIQRARAVFEPFPPNLDIEDHVRTTPSFEFAKRISCDSVSQFSREVLELYVLTHVVKLGLPLVITGFDKHLDKNLFSEKWLRHQYSNQTYDARDLGKGANMRLTLGHYLKNMATLTDPINASTYARQSIQRLYLKDIDCPQEWHKALEQLIPSNFFYLNQSRLDGPRLPESQFPNPPKTPKGEAVARSGDLMSSLPTEMRAENLMCYIGHEGTYTPAHQEMCASLGQNLMVEASDGSHENGKPTRPGSSIWFMTGTQDRRIVSEYWMSTLGHNLDLEDHFAQLNAWKCAPFTTYVVEQKPGDLILVPPLAAHQVWNRGTRTMKVAWNRITVETLEMAFDEALANARMICRDEQYKNKAIVYYALERYSGLLRSAPDSTHQEVRMLQEDFHRLFNMYTDILLSETFSKNSPSSKEVEFEKFESNITCSYCRCNIFNRFLTCPWCVGEGNDTYDICMDCYVLGRSCQCISKLKWVEQFPWKQLTSRHETWRQQIIAFKRDYLDPKPKNPPTLLVARSELGRKSLAEICQEQMRLRPWVDHTKPKETKAPTPSDDEGTDTDSRARKKRKSNGNKTPSGKARCHMCKASECLWKLAACEKCNLHYCYGSLFRAFDMLPLDPMQRPHWLCPKCRKVCNCASCRMDDGMTPHQPFNILLGHDTRKIADPRSVESLVNMRLSNLALLKTFGDDNAERLERLRSDEEKRRQHEQAENDIHVGFDPSQMEPPNGPPPVVYEDQLPGIPIDPALELDGSFMSLG</sequence>
<keyword evidence="4" id="KW-0539">Nucleus</keyword>
<reference evidence="7" key="1">
    <citation type="submission" date="2022-11" db="EMBL/GenBank/DDBJ databases">
        <authorList>
            <person name="Petersen C."/>
        </authorList>
    </citation>
    <scope>NUCLEOTIDE SEQUENCE</scope>
    <source>
        <strain evidence="7">IBT 29864</strain>
    </source>
</reference>
<accession>A0A9W9SMA5</accession>
<keyword evidence="8" id="KW-1185">Reference proteome</keyword>
<dbReference type="GO" id="GO:0005634">
    <property type="term" value="C:nucleus"/>
    <property type="evidence" value="ECO:0007669"/>
    <property type="project" value="UniProtKB-SubCell"/>
</dbReference>
<dbReference type="Proteomes" id="UP001147782">
    <property type="component" value="Unassembled WGS sequence"/>
</dbReference>
<evidence type="ECO:0000256" key="5">
    <source>
        <dbReference type="SAM" id="MobiDB-lite"/>
    </source>
</evidence>
<feature type="region of interest" description="Disordered" evidence="5">
    <location>
        <begin position="320"/>
        <end position="341"/>
    </location>
</feature>
<feature type="domain" description="JmjC" evidence="6">
    <location>
        <begin position="318"/>
        <end position="499"/>
    </location>
</feature>
<evidence type="ECO:0000313" key="8">
    <source>
        <dbReference type="Proteomes" id="UP001147782"/>
    </source>
</evidence>
<feature type="compositionally biased region" description="Basic and acidic residues" evidence="5">
    <location>
        <begin position="849"/>
        <end position="867"/>
    </location>
</feature>
<reference evidence="7" key="2">
    <citation type="journal article" date="2023" name="IMA Fungus">
        <title>Comparative genomic study of the Penicillium genus elucidates a diverse pangenome and 15 lateral gene transfer events.</title>
        <authorList>
            <person name="Petersen C."/>
            <person name="Sorensen T."/>
            <person name="Nielsen M.R."/>
            <person name="Sondergaard T.E."/>
            <person name="Sorensen J.L."/>
            <person name="Fitzpatrick D.A."/>
            <person name="Frisvad J.C."/>
            <person name="Nielsen K.L."/>
        </authorList>
    </citation>
    <scope>NUCLEOTIDE SEQUENCE</scope>
    <source>
        <strain evidence="7">IBT 29864</strain>
    </source>
</reference>